<evidence type="ECO:0000259" key="2">
    <source>
        <dbReference type="Pfam" id="PF01266"/>
    </source>
</evidence>
<keyword evidence="4" id="KW-1185">Reference proteome</keyword>
<feature type="domain" description="FAD dependent oxidoreductase" evidence="2">
    <location>
        <begin position="40"/>
        <end position="398"/>
    </location>
</feature>
<sequence length="443" mass="49392">MYDPLIDASPGEAQPLADSYWHHHSQPQWPKTSNLPDSADVVVIGSGYTGLNAAITLAEKYQQRVVVIEANHLSWGCSSRNAGFVMKSTGRLGLADWQTRYGTDTARQILTEHEYGLEKLQQRRSECPEQLQAQLGGYYKLAHRPQAVAALRQQYQTLRQFDPAVRFIEPEQINGVIHSQQAHAALHFSDCFALNPLLLAAATARKAASSGAQLVDNTRVIALDRSAEGYRVTTSRGTIQTGKVCIATNAYTPKGLCARLDNRSLPVLSSVIVTAPLTAEEIAATGLVPGNVMMDTRELKYYYRLLPDGRLLFGGRGAIQGKNADDPVFAQRLLHAMWQSFPMLRRITEWQYFWSGWVSVSLDDYPRIGAIDDNLYAAMGYCGAGVSFTSVAGERLADAAMAQRLPALPYYQSPLKRFPMARFRRLGQWLFYHYGRIKDGDWR</sequence>
<dbReference type="InterPro" id="IPR006076">
    <property type="entry name" value="FAD-dep_OxRdtase"/>
</dbReference>
<gene>
    <name evidence="3" type="ORF">CWI84_06920</name>
</gene>
<dbReference type="InterPro" id="IPR036188">
    <property type="entry name" value="FAD/NAD-bd_sf"/>
</dbReference>
<dbReference type="Gene3D" id="3.30.9.10">
    <property type="entry name" value="D-Amino Acid Oxidase, subunit A, domain 2"/>
    <property type="match status" value="1"/>
</dbReference>
<dbReference type="AlphaFoldDB" id="A0A432ZRA0"/>
<dbReference type="OrthoDB" id="311718at2"/>
<dbReference type="GO" id="GO:0016491">
    <property type="term" value="F:oxidoreductase activity"/>
    <property type="evidence" value="ECO:0007669"/>
    <property type="project" value="UniProtKB-KW"/>
</dbReference>
<evidence type="ECO:0000313" key="4">
    <source>
        <dbReference type="Proteomes" id="UP000287996"/>
    </source>
</evidence>
<protein>
    <submittedName>
        <fullName evidence="3">FAD-binding oxidoreductase</fullName>
    </submittedName>
</protein>
<proteinExistence type="predicted"/>
<comment type="caution">
    <text evidence="3">The sequence shown here is derived from an EMBL/GenBank/DDBJ whole genome shotgun (WGS) entry which is preliminary data.</text>
</comment>
<evidence type="ECO:0000256" key="1">
    <source>
        <dbReference type="ARBA" id="ARBA00023002"/>
    </source>
</evidence>
<dbReference type="SUPFAM" id="SSF51905">
    <property type="entry name" value="FAD/NAD(P)-binding domain"/>
    <property type="match status" value="1"/>
</dbReference>
<keyword evidence="1" id="KW-0560">Oxidoreductase</keyword>
<dbReference type="Proteomes" id="UP000287996">
    <property type="component" value="Unassembled WGS sequence"/>
</dbReference>
<dbReference type="GO" id="GO:0005737">
    <property type="term" value="C:cytoplasm"/>
    <property type="evidence" value="ECO:0007669"/>
    <property type="project" value="TreeGrafter"/>
</dbReference>
<dbReference type="Gene3D" id="3.50.50.60">
    <property type="entry name" value="FAD/NAD(P)-binding domain"/>
    <property type="match status" value="1"/>
</dbReference>
<dbReference type="PANTHER" id="PTHR13847">
    <property type="entry name" value="SARCOSINE DEHYDROGENASE-RELATED"/>
    <property type="match status" value="1"/>
</dbReference>
<dbReference type="PANTHER" id="PTHR13847:SF281">
    <property type="entry name" value="FAD DEPENDENT OXIDOREDUCTASE DOMAIN-CONTAINING PROTEIN"/>
    <property type="match status" value="1"/>
</dbReference>
<reference evidence="3 4" key="1">
    <citation type="journal article" date="2011" name="Front. Microbiol.">
        <title>Genomic signatures of strain selection and enhancement in Bacillus atrophaeus var. globigii, a historical biowarfare simulant.</title>
        <authorList>
            <person name="Gibbons H.S."/>
            <person name="Broomall S.M."/>
            <person name="McNew L.A."/>
            <person name="Daligault H."/>
            <person name="Chapman C."/>
            <person name="Bruce D."/>
            <person name="Karavis M."/>
            <person name="Krepps M."/>
            <person name="McGregor P.A."/>
            <person name="Hong C."/>
            <person name="Park K.H."/>
            <person name="Akmal A."/>
            <person name="Feldman A."/>
            <person name="Lin J.S."/>
            <person name="Chang W.E."/>
            <person name="Higgs B.W."/>
            <person name="Demirev P."/>
            <person name="Lindquist J."/>
            <person name="Liem A."/>
            <person name="Fochler E."/>
            <person name="Read T.D."/>
            <person name="Tapia R."/>
            <person name="Johnson S."/>
            <person name="Bishop-Lilly K.A."/>
            <person name="Detter C."/>
            <person name="Han C."/>
            <person name="Sozhamannan S."/>
            <person name="Rosenzweig C.N."/>
            <person name="Skowronski E.W."/>
        </authorList>
    </citation>
    <scope>NUCLEOTIDE SEQUENCE [LARGE SCALE GENOMIC DNA]</scope>
    <source>
        <strain evidence="3 4">CC-PW-9</strain>
    </source>
</reference>
<accession>A0A432ZRA0</accession>
<dbReference type="RefSeq" id="WP_126841853.1">
    <property type="nucleotide sequence ID" value="NZ_PIQH01000005.1"/>
</dbReference>
<dbReference type="EMBL" id="PIQH01000005">
    <property type="protein sequence ID" value="RUO80356.1"/>
    <property type="molecule type" value="Genomic_DNA"/>
</dbReference>
<organism evidence="3 4">
    <name type="scientific">Idiomarina tyrosinivorans</name>
    <dbReference type="NCBI Taxonomy" id="1445662"/>
    <lineage>
        <taxon>Bacteria</taxon>
        <taxon>Pseudomonadati</taxon>
        <taxon>Pseudomonadota</taxon>
        <taxon>Gammaproteobacteria</taxon>
        <taxon>Alteromonadales</taxon>
        <taxon>Idiomarinaceae</taxon>
        <taxon>Idiomarina</taxon>
    </lineage>
</organism>
<dbReference type="Pfam" id="PF01266">
    <property type="entry name" value="DAO"/>
    <property type="match status" value="1"/>
</dbReference>
<evidence type="ECO:0000313" key="3">
    <source>
        <dbReference type="EMBL" id="RUO80356.1"/>
    </source>
</evidence>
<name>A0A432ZRA0_9GAMM</name>